<dbReference type="PANTHER" id="PTHR37422:SF17">
    <property type="entry name" value="O-ANTIGEN LIGASE"/>
    <property type="match status" value="1"/>
</dbReference>
<dbReference type="InterPro" id="IPR051533">
    <property type="entry name" value="WaaL-like"/>
</dbReference>
<evidence type="ECO:0000259" key="5">
    <source>
        <dbReference type="Pfam" id="PF04932"/>
    </source>
</evidence>
<organism evidence="6">
    <name type="scientific">Proteus mirabilis</name>
    <dbReference type="NCBI Taxonomy" id="584"/>
    <lineage>
        <taxon>Bacteria</taxon>
        <taxon>Pseudomonadati</taxon>
        <taxon>Pseudomonadota</taxon>
        <taxon>Gammaproteobacteria</taxon>
        <taxon>Enterobacterales</taxon>
        <taxon>Morganellaceae</taxon>
        <taxon>Proteus</taxon>
    </lineage>
</organism>
<sequence>MPKIFSLKLKELLVILYLASLMMPSLGIKISSIGTLKVSMIISYFIIFIFHNSKVNLRNFIPILLILTAYLLTFLWSVSYSNSIIGAIGIIQLIIYSFSFLLIINHYNRSIFIKLLLSSIVIVCVFSIIYYILGIITYNGDYSENAKNLGIMIDRSMIRAKGFTDDPNIFSLYVGICLIISALNPIKKNKNFILFLLLITFLLTLSRGGIIAMIIAISATTIVKLFLSPQQEIKKVILVLLIIILAVAYIILFNDTLLNIIVKRLNNINSASGRFELWSLAFKAFHERPIFGHGIFTTKYIFEQILGKPAYTHNTFIELLLEGGSYLIFSFAAFLFYLLTQIFNKIKDNTWLFCIFLFIIIQFMTLSLSFNEFIYFLFSFILIYSSRKNLR</sequence>
<proteinExistence type="predicted"/>
<feature type="domain" description="O-antigen ligase-related" evidence="5">
    <location>
        <begin position="192"/>
        <end position="331"/>
    </location>
</feature>
<keyword evidence="4" id="KW-0472">Membrane</keyword>
<evidence type="ECO:0000256" key="4">
    <source>
        <dbReference type="ARBA" id="ARBA00023136"/>
    </source>
</evidence>
<accession>A0A385JMN9</accession>
<keyword evidence="3" id="KW-1133">Transmembrane helix</keyword>
<name>A0A385JMN9_PROMI</name>
<evidence type="ECO:0000256" key="3">
    <source>
        <dbReference type="ARBA" id="ARBA00022989"/>
    </source>
</evidence>
<dbReference type="EMBL" id="KY710704">
    <property type="protein sequence ID" value="AXY99612.1"/>
    <property type="molecule type" value="Genomic_DNA"/>
</dbReference>
<reference evidence="6" key="1">
    <citation type="journal article" date="2017" name="PLoS ONE">
        <title>Genetic diversity of the O antigens of Proteus species and the development of a suspension array for molecular serotyping.</title>
        <authorList>
            <person name="Yu X."/>
            <person name="Torzewska A."/>
            <person name="Zhang X."/>
            <person name="Yin Z."/>
            <person name="Drzewiecka D."/>
            <person name="Cao H."/>
            <person name="Liu B."/>
            <person name="Knirel Y.A."/>
            <person name="Rozalski A."/>
            <person name="Wang L."/>
        </authorList>
    </citation>
    <scope>NUCLEOTIDE SEQUENCE</scope>
    <source>
        <strain evidence="6">PrK 52/57</strain>
    </source>
</reference>
<dbReference type="PANTHER" id="PTHR37422">
    <property type="entry name" value="TEICHURONIC ACID BIOSYNTHESIS PROTEIN TUAE"/>
    <property type="match status" value="1"/>
</dbReference>
<dbReference type="RefSeq" id="WP_088206933.1">
    <property type="nucleotide sequence ID" value="NZ_CAXOKY010000005.1"/>
</dbReference>
<evidence type="ECO:0000313" key="6">
    <source>
        <dbReference type="EMBL" id="AXY99612.1"/>
    </source>
</evidence>
<dbReference type="Pfam" id="PF04932">
    <property type="entry name" value="Wzy_C"/>
    <property type="match status" value="1"/>
</dbReference>
<comment type="subcellular location">
    <subcellularLocation>
        <location evidence="1">Membrane</location>
        <topology evidence="1">Multi-pass membrane protein</topology>
    </subcellularLocation>
</comment>
<dbReference type="AlphaFoldDB" id="A0A385JMN9"/>
<evidence type="ECO:0000256" key="2">
    <source>
        <dbReference type="ARBA" id="ARBA00022692"/>
    </source>
</evidence>
<keyword evidence="2" id="KW-0812">Transmembrane</keyword>
<evidence type="ECO:0000256" key="1">
    <source>
        <dbReference type="ARBA" id="ARBA00004141"/>
    </source>
</evidence>
<dbReference type="InterPro" id="IPR007016">
    <property type="entry name" value="O-antigen_ligase-rel_domated"/>
</dbReference>
<dbReference type="GO" id="GO:0016020">
    <property type="term" value="C:membrane"/>
    <property type="evidence" value="ECO:0007669"/>
    <property type="project" value="UniProtKB-SubCell"/>
</dbReference>
<protein>
    <submittedName>
        <fullName evidence="6">Wzy</fullName>
    </submittedName>
</protein>